<evidence type="ECO:0000313" key="2">
    <source>
        <dbReference type="Proteomes" id="UP000562124"/>
    </source>
</evidence>
<organism evidence="1 2">
    <name type="scientific">Cellulomonas fimi</name>
    <dbReference type="NCBI Taxonomy" id="1708"/>
    <lineage>
        <taxon>Bacteria</taxon>
        <taxon>Bacillati</taxon>
        <taxon>Actinomycetota</taxon>
        <taxon>Actinomycetes</taxon>
        <taxon>Micrococcales</taxon>
        <taxon>Cellulomonadaceae</taxon>
        <taxon>Cellulomonas</taxon>
    </lineage>
</organism>
<reference evidence="1 2" key="1">
    <citation type="submission" date="2020-04" db="EMBL/GenBank/DDBJ databases">
        <title>Sequencing and Assembly of C. fimi.</title>
        <authorList>
            <person name="Ramsey A.R."/>
        </authorList>
    </citation>
    <scope>NUCLEOTIDE SEQUENCE [LARGE SCALE GENOMIC DNA]</scope>
    <source>
        <strain evidence="1 2">SB</strain>
    </source>
</reference>
<dbReference type="RefSeq" id="WP_169325412.1">
    <property type="nucleotide sequence ID" value="NZ_JABCJJ010000022.1"/>
</dbReference>
<proteinExistence type="predicted"/>
<gene>
    <name evidence="1" type="ORF">HIR71_12525</name>
</gene>
<dbReference type="AlphaFoldDB" id="A0A7Y0M089"/>
<dbReference type="EMBL" id="JABCJJ010000022">
    <property type="protein sequence ID" value="NMR21034.1"/>
    <property type="molecule type" value="Genomic_DNA"/>
</dbReference>
<protein>
    <submittedName>
        <fullName evidence="1">Uncharacterized protein</fullName>
    </submittedName>
</protein>
<comment type="caution">
    <text evidence="1">The sequence shown here is derived from an EMBL/GenBank/DDBJ whole genome shotgun (WGS) entry which is preliminary data.</text>
</comment>
<accession>A0A7Y0M089</accession>
<dbReference type="Proteomes" id="UP000562124">
    <property type="component" value="Unassembled WGS sequence"/>
</dbReference>
<keyword evidence="2" id="KW-1185">Reference proteome</keyword>
<evidence type="ECO:0000313" key="1">
    <source>
        <dbReference type="EMBL" id="NMR21034.1"/>
    </source>
</evidence>
<name>A0A7Y0M089_CELFI</name>
<sequence>MDERSGLGPPSSRLVVRFSDDESRPVRTLLAGFEDERAVDERRLRAAEAVLEHEGELREWLHADPGNPRRLLTDPGAVLRELLPEIEPVDLPLTGRHLVERLLASAGMLDAGIVVYSPPEVLAIELLRDVAVQAGTQPDGYASLFADIEGTVGAVAAGRYGPDVVALVVAGVKRAVLGPPTPASPAVPIAVPSALLAFLARDPNSSVQLAAGTVGEVGGDDLR</sequence>